<dbReference type="eggNOG" id="ENOG502QWR9">
    <property type="taxonomic scope" value="Eukaryota"/>
</dbReference>
<evidence type="ECO:0000313" key="5">
    <source>
        <dbReference type="Proteomes" id="UP000054350"/>
    </source>
</evidence>
<dbReference type="OrthoDB" id="288703at2759"/>
<dbReference type="PANTHER" id="PTHR13347:SF1">
    <property type="entry name" value="HEAT REPEAT-CONTAINING PROTEIN 3"/>
    <property type="match status" value="1"/>
</dbReference>
<proteinExistence type="inferred from homology"/>
<dbReference type="GO" id="GO:0042273">
    <property type="term" value="P:ribosomal large subunit biogenesis"/>
    <property type="evidence" value="ECO:0007669"/>
    <property type="project" value="TreeGrafter"/>
</dbReference>
<evidence type="ECO:0000313" key="4">
    <source>
        <dbReference type="EMBL" id="KNE60708.1"/>
    </source>
</evidence>
<evidence type="ECO:0000256" key="2">
    <source>
        <dbReference type="SAM" id="MobiDB-lite"/>
    </source>
</evidence>
<dbReference type="GO" id="GO:0006606">
    <property type="term" value="P:protein import into nucleus"/>
    <property type="evidence" value="ECO:0007669"/>
    <property type="project" value="TreeGrafter"/>
</dbReference>
<protein>
    <recommendedName>
        <fullName evidence="3">SYO1-like TPR repeats domain-containing protein</fullName>
    </recommendedName>
</protein>
<sequence length="677" mass="72288">MRNSSSHRARRSRVGSAALPTSSRRGQPQDPPLKGLTTALLERLQNESHPEVLLEVTGALRNLVLADSTQANELGQKGVVVGLEKLLVTCRGLLEAQFAGRAPANTDEEDARNLVGPLLTNAFSLLNVLCVASRRAVAAVSQAPQSLAVLFEVVSAADKFQKPVVAAATALLEIVTEDNEAIHGKVAPEVRAAVTALVDHADVHVAVGAAGILYNLRSLAEDEAWIARVLSVVQRVLASEHEQLLAEVAKYMDAAAPLAADDVMMDVVNDANQKDQVPIEGQVDKTYDRLSATAGSVGTALELLANLTTHVVEPDAKDANEWMDEEEDVAEGDTEDITEDEDDEAVIAAMQDVAQVDRIDAASTNDAAITQYVEATRSPLQVLFAQTLPTLLAIAGKAPPRPAADAEITSNKTALLAQAQGLRVRALAVLNNLFFGVLALPASKRGTHPFPLLNLLPPPPQGASPRAVTQELYNTLVQLLTALTALTPEAAVASDAESNSDSLAEMLSMTLGAIWGLLKNFDSPVDMGAATWAAIPIDHVNGFIQVYYSPTATADVQVKVIGVLGVVGKRQPGHLDANRVIGAHLFSLLRTPRTLPAAVLVEVLNAVFDVYGDKSYDYDVYFRKSDALAVLKGALDGARAVAKGIDRRRQRALRDACDEAVLNLREFIKYKVAEYRS</sequence>
<comment type="similarity">
    <text evidence="1">Belongs to the nuclear import and ribosome assembly adapter family.</text>
</comment>
<dbReference type="InterPro" id="IPR011989">
    <property type="entry name" value="ARM-like"/>
</dbReference>
<dbReference type="SUPFAM" id="SSF48371">
    <property type="entry name" value="ARM repeat"/>
    <property type="match status" value="1"/>
</dbReference>
<evidence type="ECO:0000256" key="1">
    <source>
        <dbReference type="ARBA" id="ARBA00049983"/>
    </source>
</evidence>
<dbReference type="VEuPathDB" id="FungiDB:AMAG_06070"/>
<feature type="compositionally biased region" description="Basic residues" evidence="2">
    <location>
        <begin position="1"/>
        <end position="13"/>
    </location>
</feature>
<gene>
    <name evidence="4" type="ORF">AMAG_06070</name>
</gene>
<evidence type="ECO:0000259" key="3">
    <source>
        <dbReference type="Pfam" id="PF25567"/>
    </source>
</evidence>
<feature type="domain" description="SYO1-like TPR repeats" evidence="3">
    <location>
        <begin position="410"/>
        <end position="671"/>
    </location>
</feature>
<reference evidence="5" key="2">
    <citation type="submission" date="2009-11" db="EMBL/GenBank/DDBJ databases">
        <title>The Genome Sequence of Allomyces macrogynus strain ATCC 38327.</title>
        <authorList>
            <consortium name="The Broad Institute Genome Sequencing Platform"/>
            <person name="Russ C."/>
            <person name="Cuomo C."/>
            <person name="Shea T."/>
            <person name="Young S.K."/>
            <person name="Zeng Q."/>
            <person name="Koehrsen M."/>
            <person name="Haas B."/>
            <person name="Borodovsky M."/>
            <person name="Guigo R."/>
            <person name="Alvarado L."/>
            <person name="Berlin A."/>
            <person name="Borenstein D."/>
            <person name="Chen Z."/>
            <person name="Engels R."/>
            <person name="Freedman E."/>
            <person name="Gellesch M."/>
            <person name="Goldberg J."/>
            <person name="Griggs A."/>
            <person name="Gujja S."/>
            <person name="Heiman D."/>
            <person name="Hepburn T."/>
            <person name="Howarth C."/>
            <person name="Jen D."/>
            <person name="Larson L."/>
            <person name="Lewis B."/>
            <person name="Mehta T."/>
            <person name="Park D."/>
            <person name="Pearson M."/>
            <person name="Roberts A."/>
            <person name="Saif S."/>
            <person name="Shenoy N."/>
            <person name="Sisk P."/>
            <person name="Stolte C."/>
            <person name="Sykes S."/>
            <person name="Walk T."/>
            <person name="White J."/>
            <person name="Yandava C."/>
            <person name="Burger G."/>
            <person name="Gray M.W."/>
            <person name="Holland P.W.H."/>
            <person name="King N."/>
            <person name="Lang F.B.F."/>
            <person name="Roger A.J."/>
            <person name="Ruiz-Trillo I."/>
            <person name="Lander E."/>
            <person name="Nusbaum C."/>
        </authorList>
    </citation>
    <scope>NUCLEOTIDE SEQUENCE [LARGE SCALE GENOMIC DNA]</scope>
    <source>
        <strain evidence="5">ATCC 38327</strain>
    </source>
</reference>
<dbReference type="EMBL" id="GG745336">
    <property type="protein sequence ID" value="KNE60708.1"/>
    <property type="molecule type" value="Genomic_DNA"/>
</dbReference>
<accession>A0A0L0SDT0</accession>
<dbReference type="Proteomes" id="UP000054350">
    <property type="component" value="Unassembled WGS sequence"/>
</dbReference>
<dbReference type="PANTHER" id="PTHR13347">
    <property type="entry name" value="HEAT REPEAT-CONTAINING PROTEIN 3"/>
    <property type="match status" value="1"/>
</dbReference>
<dbReference type="AlphaFoldDB" id="A0A0L0SDT0"/>
<keyword evidence="5" id="KW-1185">Reference proteome</keyword>
<dbReference type="Pfam" id="PF25567">
    <property type="entry name" value="TPR_SYO1"/>
    <property type="match status" value="1"/>
</dbReference>
<dbReference type="Gene3D" id="1.25.10.10">
    <property type="entry name" value="Leucine-rich Repeat Variant"/>
    <property type="match status" value="1"/>
</dbReference>
<feature type="region of interest" description="Disordered" evidence="2">
    <location>
        <begin position="1"/>
        <end position="34"/>
    </location>
</feature>
<dbReference type="GO" id="GO:0051082">
    <property type="term" value="F:unfolded protein binding"/>
    <property type="evidence" value="ECO:0007669"/>
    <property type="project" value="TreeGrafter"/>
</dbReference>
<dbReference type="InterPro" id="IPR052616">
    <property type="entry name" value="SYO1-like"/>
</dbReference>
<dbReference type="InterPro" id="IPR016024">
    <property type="entry name" value="ARM-type_fold"/>
</dbReference>
<dbReference type="STRING" id="578462.A0A0L0SDT0"/>
<reference evidence="4 5" key="1">
    <citation type="submission" date="2009-11" db="EMBL/GenBank/DDBJ databases">
        <title>Annotation of Allomyces macrogynus ATCC 38327.</title>
        <authorList>
            <consortium name="The Broad Institute Genome Sequencing Platform"/>
            <person name="Russ C."/>
            <person name="Cuomo C."/>
            <person name="Burger G."/>
            <person name="Gray M.W."/>
            <person name="Holland P.W.H."/>
            <person name="King N."/>
            <person name="Lang F.B.F."/>
            <person name="Roger A.J."/>
            <person name="Ruiz-Trillo I."/>
            <person name="Young S.K."/>
            <person name="Zeng Q."/>
            <person name="Gargeya S."/>
            <person name="Fitzgerald M."/>
            <person name="Haas B."/>
            <person name="Abouelleil A."/>
            <person name="Alvarado L."/>
            <person name="Arachchi H.M."/>
            <person name="Berlin A."/>
            <person name="Chapman S.B."/>
            <person name="Gearin G."/>
            <person name="Goldberg J."/>
            <person name="Griggs A."/>
            <person name="Gujja S."/>
            <person name="Hansen M."/>
            <person name="Heiman D."/>
            <person name="Howarth C."/>
            <person name="Larimer J."/>
            <person name="Lui A."/>
            <person name="MacDonald P.J.P."/>
            <person name="McCowen C."/>
            <person name="Montmayeur A."/>
            <person name="Murphy C."/>
            <person name="Neiman D."/>
            <person name="Pearson M."/>
            <person name="Priest M."/>
            <person name="Roberts A."/>
            <person name="Saif S."/>
            <person name="Shea T."/>
            <person name="Sisk P."/>
            <person name="Stolte C."/>
            <person name="Sykes S."/>
            <person name="Wortman J."/>
            <person name="Nusbaum C."/>
            <person name="Birren B."/>
        </authorList>
    </citation>
    <scope>NUCLEOTIDE SEQUENCE [LARGE SCALE GENOMIC DNA]</scope>
    <source>
        <strain evidence="4 5">ATCC 38327</strain>
    </source>
</reference>
<dbReference type="InterPro" id="IPR057990">
    <property type="entry name" value="TPR_SYO1"/>
</dbReference>
<organism evidence="4 5">
    <name type="scientific">Allomyces macrogynus (strain ATCC 38327)</name>
    <name type="common">Allomyces javanicus var. macrogynus</name>
    <dbReference type="NCBI Taxonomy" id="578462"/>
    <lineage>
        <taxon>Eukaryota</taxon>
        <taxon>Fungi</taxon>
        <taxon>Fungi incertae sedis</taxon>
        <taxon>Blastocladiomycota</taxon>
        <taxon>Blastocladiomycetes</taxon>
        <taxon>Blastocladiales</taxon>
        <taxon>Blastocladiaceae</taxon>
        <taxon>Allomyces</taxon>
    </lineage>
</organism>
<name>A0A0L0SDT0_ALLM3</name>